<evidence type="ECO:0000256" key="2">
    <source>
        <dbReference type="ARBA" id="ARBA00022729"/>
    </source>
</evidence>
<feature type="disulfide bond" evidence="5">
    <location>
        <begin position="60"/>
        <end position="70"/>
    </location>
</feature>
<evidence type="ECO:0000256" key="5">
    <source>
        <dbReference type="PROSITE-ProRule" id="PRU00076"/>
    </source>
</evidence>
<reference evidence="7" key="1">
    <citation type="submission" date="2021-03" db="EMBL/GenBank/DDBJ databases">
        <authorList>
            <person name="Tran Van P."/>
        </authorList>
    </citation>
    <scope>NUCLEOTIDE SEQUENCE</scope>
</reference>
<evidence type="ECO:0000256" key="3">
    <source>
        <dbReference type="ARBA" id="ARBA00022737"/>
    </source>
</evidence>
<dbReference type="PROSITE" id="PS50026">
    <property type="entry name" value="EGF_3"/>
    <property type="match status" value="1"/>
</dbReference>
<proteinExistence type="predicted"/>
<name>A0ABN7P125_TIMPD</name>
<feature type="domain" description="EGF-like" evidence="6">
    <location>
        <begin position="56"/>
        <end position="91"/>
    </location>
</feature>
<dbReference type="Proteomes" id="UP001153148">
    <property type="component" value="Unassembled WGS sequence"/>
</dbReference>
<evidence type="ECO:0000256" key="4">
    <source>
        <dbReference type="ARBA" id="ARBA00023157"/>
    </source>
</evidence>
<evidence type="ECO:0000259" key="6">
    <source>
        <dbReference type="PROSITE" id="PS50026"/>
    </source>
</evidence>
<comment type="caution">
    <text evidence="7">The sequence shown here is derived from an EMBL/GenBank/DDBJ whole genome shotgun (WGS) entry which is preliminary data.</text>
</comment>
<keyword evidence="4 5" id="KW-1015">Disulfide bond</keyword>
<dbReference type="EMBL" id="CAJPIN010016698">
    <property type="protein sequence ID" value="CAG2061635.1"/>
    <property type="molecule type" value="Genomic_DNA"/>
</dbReference>
<sequence length="121" mass="13705">MEELTENKMEQLGGDIKLITPCSHDPFWFPQNLVGSFRCACPEGFIQHFYYNECVDDNECAQSPCGTSSCINTYGSFRCGCPEGYQYDSAMLVCVQSRSDRLRLLSLKVLQADLIGSVYYR</sequence>
<keyword evidence="3" id="KW-0677">Repeat</keyword>
<dbReference type="CDD" id="cd00054">
    <property type="entry name" value="EGF_CA"/>
    <property type="match status" value="1"/>
</dbReference>
<dbReference type="PROSITE" id="PS01187">
    <property type="entry name" value="EGF_CA"/>
    <property type="match status" value="1"/>
</dbReference>
<dbReference type="InterPro" id="IPR049883">
    <property type="entry name" value="NOTCH1_EGF-like"/>
</dbReference>
<organism evidence="7 8">
    <name type="scientific">Timema podura</name>
    <name type="common">Walking stick</name>
    <dbReference type="NCBI Taxonomy" id="61482"/>
    <lineage>
        <taxon>Eukaryota</taxon>
        <taxon>Metazoa</taxon>
        <taxon>Ecdysozoa</taxon>
        <taxon>Arthropoda</taxon>
        <taxon>Hexapoda</taxon>
        <taxon>Insecta</taxon>
        <taxon>Pterygota</taxon>
        <taxon>Neoptera</taxon>
        <taxon>Polyneoptera</taxon>
        <taxon>Phasmatodea</taxon>
        <taxon>Timematodea</taxon>
        <taxon>Timematoidea</taxon>
        <taxon>Timematidae</taxon>
        <taxon>Timema</taxon>
    </lineage>
</organism>
<evidence type="ECO:0000313" key="8">
    <source>
        <dbReference type="Proteomes" id="UP001153148"/>
    </source>
</evidence>
<keyword evidence="8" id="KW-1185">Reference proteome</keyword>
<gene>
    <name evidence="7" type="ORF">TPAB3V08_LOCUS8589</name>
</gene>
<keyword evidence="2" id="KW-0732">Signal</keyword>
<dbReference type="SMART" id="SM00181">
    <property type="entry name" value="EGF"/>
    <property type="match status" value="2"/>
</dbReference>
<protein>
    <recommendedName>
        <fullName evidence="6">EGF-like domain-containing protein</fullName>
    </recommendedName>
</protein>
<dbReference type="InterPro" id="IPR000152">
    <property type="entry name" value="EGF-type_Asp/Asn_hydroxyl_site"/>
</dbReference>
<dbReference type="InterPro" id="IPR009030">
    <property type="entry name" value="Growth_fac_rcpt_cys_sf"/>
</dbReference>
<dbReference type="PANTHER" id="PTHR24050:SF27">
    <property type="entry name" value="FIBRILLIN-1"/>
    <property type="match status" value="1"/>
</dbReference>
<evidence type="ECO:0000313" key="7">
    <source>
        <dbReference type="EMBL" id="CAG2061635.1"/>
    </source>
</evidence>
<dbReference type="InterPro" id="IPR052235">
    <property type="entry name" value="Nephronectin_domain"/>
</dbReference>
<dbReference type="PROSITE" id="PS00010">
    <property type="entry name" value="ASX_HYDROXYL"/>
    <property type="match status" value="1"/>
</dbReference>
<keyword evidence="1 5" id="KW-0245">EGF-like domain</keyword>
<comment type="caution">
    <text evidence="5">Lacks conserved residue(s) required for the propagation of feature annotation.</text>
</comment>
<dbReference type="InterPro" id="IPR018097">
    <property type="entry name" value="EGF_Ca-bd_CS"/>
</dbReference>
<dbReference type="InterPro" id="IPR001881">
    <property type="entry name" value="EGF-like_Ca-bd_dom"/>
</dbReference>
<evidence type="ECO:0000256" key="1">
    <source>
        <dbReference type="ARBA" id="ARBA00022536"/>
    </source>
</evidence>
<dbReference type="PANTHER" id="PTHR24050">
    <property type="entry name" value="PA14 DOMAIN-CONTAINING PROTEIN"/>
    <property type="match status" value="1"/>
</dbReference>
<dbReference type="Pfam" id="PF07645">
    <property type="entry name" value="EGF_CA"/>
    <property type="match status" value="2"/>
</dbReference>
<dbReference type="InterPro" id="IPR000742">
    <property type="entry name" value="EGF"/>
</dbReference>
<dbReference type="SMART" id="SM00179">
    <property type="entry name" value="EGF_CA"/>
    <property type="match status" value="1"/>
</dbReference>
<accession>A0ABN7P125</accession>
<dbReference type="Gene3D" id="2.10.25.10">
    <property type="entry name" value="Laminin"/>
    <property type="match status" value="2"/>
</dbReference>
<dbReference type="SUPFAM" id="SSF57184">
    <property type="entry name" value="Growth factor receptor domain"/>
    <property type="match status" value="1"/>
</dbReference>